<proteinExistence type="inferred from homology"/>
<evidence type="ECO:0000256" key="5">
    <source>
        <dbReference type="ARBA" id="ARBA00022737"/>
    </source>
</evidence>
<reference evidence="10" key="1">
    <citation type="submission" date="2022-11" db="EMBL/GenBank/DDBJ databases">
        <title>Centuries of genome instability and evolution in soft-shell clam transmissible cancer (bioRxiv).</title>
        <authorList>
            <person name="Hart S.F.M."/>
            <person name="Yonemitsu M.A."/>
            <person name="Giersch R.M."/>
            <person name="Beal B.F."/>
            <person name="Arriagada G."/>
            <person name="Davis B.W."/>
            <person name="Ostrander E.A."/>
            <person name="Goff S.P."/>
            <person name="Metzger M.J."/>
        </authorList>
    </citation>
    <scope>NUCLEOTIDE SEQUENCE</scope>
    <source>
        <strain evidence="10">MELC-2E11</strain>
        <tissue evidence="10">Siphon/mantle</tissue>
    </source>
</reference>
<evidence type="ECO:0000256" key="3">
    <source>
        <dbReference type="ARBA" id="ARBA00022448"/>
    </source>
</evidence>
<keyword evidence="6" id="KW-1133">Transmembrane helix</keyword>
<evidence type="ECO:0000256" key="8">
    <source>
        <dbReference type="PROSITE-ProRule" id="PRU00282"/>
    </source>
</evidence>
<keyword evidence="7 8" id="KW-0472">Membrane</keyword>
<evidence type="ECO:0000256" key="6">
    <source>
        <dbReference type="ARBA" id="ARBA00022989"/>
    </source>
</evidence>
<dbReference type="Proteomes" id="UP001164746">
    <property type="component" value="Chromosome 6"/>
</dbReference>
<dbReference type="InterPro" id="IPR050391">
    <property type="entry name" value="Mito_Metabolite_Transporter"/>
</dbReference>
<sequence length="570" mass="62648">MTSSSSQPYRVHPHPENPLGVRLASAGIGACIADLVTYPLDMAKVRLQIRNSPMPRLLPDNMELLVNGDCVRRSVLLPAPEGMLGTLAAIARKDGFRAVYAGLTAGLQRQLCFSTIRIGLYDDVKRKYQTLFGQVYIRIMAGLSTGALSVTVAQPTEVVKIRMQAAGARGGAAYTGGVLQAYRNIARTEGLRGLWRGYLPNVTRNSVTGVSELVTYDVIKEMIIQRHWMTDNFPCHVVSGFSAGFVATVVASPVDVVKTRYMSASPGEFRGVIHCATSLVQECGHGALYKGYQKMPASCQPYRLVNPDDHQLAIKLTSAGLGACSADLITYPLDMAKVRLQVSNSVGPRLFPEVMEMLINGDYVRRSTLFTPSLGMMGTLNLISRREGIQGIYAGLTAGLQRQLCFSSIRIGFYDDVKLRYQKLFGQDLEEKPNVLIRILSGMTTGSISVTVAQPTEVVKIRYVPNVIRNTITGVCELVTYDLIKEKILSMNLMTDSFPCHVVSGFSAGFVATVVASPVDVVKTRYISNPGQYTNVLQFLPSFLRFGSWNILTFVCYEQLLRFFSGKQRQ</sequence>
<keyword evidence="4 8" id="KW-0812">Transmembrane</keyword>
<evidence type="ECO:0000256" key="7">
    <source>
        <dbReference type="ARBA" id="ARBA00023136"/>
    </source>
</evidence>
<dbReference type="InterPro" id="IPR018108">
    <property type="entry name" value="MCP_transmembrane"/>
</dbReference>
<evidence type="ECO:0000313" key="10">
    <source>
        <dbReference type="EMBL" id="WAR07698.1"/>
    </source>
</evidence>
<organism evidence="10 11">
    <name type="scientific">Mya arenaria</name>
    <name type="common">Soft-shell clam</name>
    <dbReference type="NCBI Taxonomy" id="6604"/>
    <lineage>
        <taxon>Eukaryota</taxon>
        <taxon>Metazoa</taxon>
        <taxon>Spiralia</taxon>
        <taxon>Lophotrochozoa</taxon>
        <taxon>Mollusca</taxon>
        <taxon>Bivalvia</taxon>
        <taxon>Autobranchia</taxon>
        <taxon>Heteroconchia</taxon>
        <taxon>Euheterodonta</taxon>
        <taxon>Imparidentia</taxon>
        <taxon>Neoheterodontei</taxon>
        <taxon>Myida</taxon>
        <taxon>Myoidea</taxon>
        <taxon>Myidae</taxon>
        <taxon>Mya</taxon>
    </lineage>
</organism>
<dbReference type="Pfam" id="PF00153">
    <property type="entry name" value="Mito_carr"/>
    <property type="match status" value="5"/>
</dbReference>
<gene>
    <name evidence="10" type="ORF">MAR_017656</name>
</gene>
<name>A0ABY7ECG2_MYAAR</name>
<evidence type="ECO:0000313" key="11">
    <source>
        <dbReference type="Proteomes" id="UP001164746"/>
    </source>
</evidence>
<keyword evidence="3 9" id="KW-0813">Transport</keyword>
<comment type="subcellular location">
    <subcellularLocation>
        <location evidence="1">Membrane</location>
        <topology evidence="1">Multi-pass membrane protein</topology>
    </subcellularLocation>
</comment>
<accession>A0ABY7ECG2</accession>
<dbReference type="InterPro" id="IPR023395">
    <property type="entry name" value="MCP_dom_sf"/>
</dbReference>
<feature type="repeat" description="Solcar" evidence="8">
    <location>
        <begin position="133"/>
        <end position="222"/>
    </location>
</feature>
<comment type="similarity">
    <text evidence="2 9">Belongs to the mitochondrial carrier (TC 2.A.29) family.</text>
</comment>
<dbReference type="InterPro" id="IPR002067">
    <property type="entry name" value="MCP"/>
</dbReference>
<dbReference type="PRINTS" id="PR00784">
    <property type="entry name" value="MTUNCOUPLING"/>
</dbReference>
<dbReference type="PANTHER" id="PTHR45618">
    <property type="entry name" value="MITOCHONDRIAL DICARBOXYLATE CARRIER-RELATED"/>
    <property type="match status" value="1"/>
</dbReference>
<evidence type="ECO:0000256" key="4">
    <source>
        <dbReference type="ARBA" id="ARBA00022692"/>
    </source>
</evidence>
<evidence type="ECO:0000256" key="9">
    <source>
        <dbReference type="RuleBase" id="RU000488"/>
    </source>
</evidence>
<feature type="repeat" description="Solcar" evidence="8">
    <location>
        <begin position="310"/>
        <end position="420"/>
    </location>
</feature>
<keyword evidence="5" id="KW-0677">Repeat</keyword>
<feature type="repeat" description="Solcar" evidence="8">
    <location>
        <begin position="496"/>
        <end position="570"/>
    </location>
</feature>
<feature type="repeat" description="Solcar" evidence="8">
    <location>
        <begin position="231"/>
        <end position="292"/>
    </location>
</feature>
<evidence type="ECO:0000256" key="2">
    <source>
        <dbReference type="ARBA" id="ARBA00006375"/>
    </source>
</evidence>
<evidence type="ECO:0000256" key="1">
    <source>
        <dbReference type="ARBA" id="ARBA00004141"/>
    </source>
</evidence>
<feature type="repeat" description="Solcar" evidence="8">
    <location>
        <begin position="21"/>
        <end position="127"/>
    </location>
</feature>
<keyword evidence="11" id="KW-1185">Reference proteome</keyword>
<dbReference type="EMBL" id="CP111017">
    <property type="protein sequence ID" value="WAR07698.1"/>
    <property type="molecule type" value="Genomic_DNA"/>
</dbReference>
<dbReference type="Gene3D" id="1.50.40.10">
    <property type="entry name" value="Mitochondrial carrier domain"/>
    <property type="match status" value="3"/>
</dbReference>
<dbReference type="PROSITE" id="PS50920">
    <property type="entry name" value="SOLCAR"/>
    <property type="match status" value="5"/>
</dbReference>
<protein>
    <submittedName>
        <fullName evidence="10">UCP3-like protein</fullName>
    </submittedName>
</protein>
<dbReference type="SUPFAM" id="SSF103506">
    <property type="entry name" value="Mitochondrial carrier"/>
    <property type="match status" value="2"/>
</dbReference>